<comment type="caution">
    <text evidence="3">Lacks conserved residue(s) required for the propagation of feature annotation.</text>
</comment>
<reference evidence="4 5" key="1">
    <citation type="journal article" date="2019" name="Int. J. Syst. Evol. Microbiol.">
        <title>The Global Catalogue of Microorganisms (GCM) 10K type strain sequencing project: providing services to taxonomists for standard genome sequencing and annotation.</title>
        <authorList>
            <consortium name="The Broad Institute Genomics Platform"/>
            <consortium name="The Broad Institute Genome Sequencing Center for Infectious Disease"/>
            <person name="Wu L."/>
            <person name="Ma J."/>
        </authorList>
    </citation>
    <scope>NUCLEOTIDE SEQUENCE [LARGE SCALE GENOMIC DNA]</scope>
    <source>
        <strain evidence="4 5">JCM 12662</strain>
    </source>
</reference>
<comment type="function">
    <text evidence="3">Catalyzes the formation of N(4)-acetylcytidine (ac(4)C) at the wobble position of elongator tRNA(Met), using acetate and ATP as substrates. First activates an acetate ion to form acetyladenylate (Ac-AMP) and then transfers the acetyl group to tRNA to form ac(4)C34.</text>
</comment>
<feature type="binding site" evidence="3">
    <location>
        <position position="101"/>
    </location>
    <ligand>
        <name>ATP</name>
        <dbReference type="ChEBI" id="CHEBI:30616"/>
    </ligand>
</feature>
<protein>
    <recommendedName>
        <fullName evidence="3">tRNA(Met) cytidine acetate ligase</fullName>
        <ecNumber evidence="3">6.3.4.-</ecNumber>
    </recommendedName>
</protein>
<dbReference type="EC" id="6.3.4.-" evidence="3"/>
<accession>A0ABN0XJ50</accession>
<evidence type="ECO:0000313" key="5">
    <source>
        <dbReference type="Proteomes" id="UP001501166"/>
    </source>
</evidence>
<evidence type="ECO:0000256" key="1">
    <source>
        <dbReference type="ARBA" id="ARBA00022598"/>
    </source>
</evidence>
<keyword evidence="3" id="KW-0694">RNA-binding</keyword>
<organism evidence="4 5">
    <name type="scientific">Alkalibacterium iburiense</name>
    <dbReference type="NCBI Taxonomy" id="290589"/>
    <lineage>
        <taxon>Bacteria</taxon>
        <taxon>Bacillati</taxon>
        <taxon>Bacillota</taxon>
        <taxon>Bacilli</taxon>
        <taxon>Lactobacillales</taxon>
        <taxon>Carnobacteriaceae</taxon>
        <taxon>Alkalibacterium</taxon>
    </lineage>
</organism>
<proteinExistence type="inferred from homology"/>
<comment type="catalytic activity">
    <reaction evidence="3">
        <text>cytidine(34) in elongator tRNA(Met) + acetate + ATP = N(4)-acetylcytidine(34) in elongator tRNA(Met) + AMP + diphosphate</text>
        <dbReference type="Rhea" id="RHEA:58144"/>
        <dbReference type="Rhea" id="RHEA-COMP:10693"/>
        <dbReference type="Rhea" id="RHEA-COMP:10694"/>
        <dbReference type="ChEBI" id="CHEBI:30089"/>
        <dbReference type="ChEBI" id="CHEBI:30616"/>
        <dbReference type="ChEBI" id="CHEBI:33019"/>
        <dbReference type="ChEBI" id="CHEBI:74900"/>
        <dbReference type="ChEBI" id="CHEBI:82748"/>
        <dbReference type="ChEBI" id="CHEBI:456215"/>
    </reaction>
</comment>
<keyword evidence="2 3" id="KW-0819">tRNA processing</keyword>
<feature type="binding site" evidence="3">
    <location>
        <position position="186"/>
    </location>
    <ligand>
        <name>ATP</name>
        <dbReference type="ChEBI" id="CHEBI:30616"/>
    </ligand>
</feature>
<feature type="binding site" evidence="3">
    <location>
        <begin position="7"/>
        <end position="20"/>
    </location>
    <ligand>
        <name>ATP</name>
        <dbReference type="ChEBI" id="CHEBI:30616"/>
    </ligand>
</feature>
<comment type="subcellular location">
    <subcellularLocation>
        <location evidence="3">Cytoplasm</location>
    </subcellularLocation>
</comment>
<dbReference type="Pfam" id="PF05636">
    <property type="entry name" value="HIGH_NTase1"/>
    <property type="match status" value="1"/>
</dbReference>
<dbReference type="NCBIfam" id="NF010191">
    <property type="entry name" value="PRK13670.1"/>
    <property type="match status" value="1"/>
</dbReference>
<dbReference type="Proteomes" id="UP001501166">
    <property type="component" value="Unassembled WGS sequence"/>
</dbReference>
<gene>
    <name evidence="3" type="primary">tmcAL</name>
    <name evidence="4" type="ORF">GCM10008932_17110</name>
</gene>
<keyword evidence="3" id="KW-0963">Cytoplasm</keyword>
<keyword evidence="3" id="KW-0820">tRNA-binding</keyword>
<evidence type="ECO:0000256" key="2">
    <source>
        <dbReference type="ARBA" id="ARBA00022694"/>
    </source>
</evidence>
<dbReference type="EMBL" id="BAAACW010000109">
    <property type="protein sequence ID" value="GAA0365493.1"/>
    <property type="molecule type" value="Genomic_DNA"/>
</dbReference>
<evidence type="ECO:0000256" key="3">
    <source>
        <dbReference type="HAMAP-Rule" id="MF_01539"/>
    </source>
</evidence>
<dbReference type="PANTHER" id="PTHR37825:SF1">
    <property type="entry name" value="TRNA(MET) CYTIDINE ACETATE LIGASE"/>
    <property type="match status" value="1"/>
</dbReference>
<dbReference type="RefSeq" id="WP_343755691.1">
    <property type="nucleotide sequence ID" value="NZ_BAAACW010000109.1"/>
</dbReference>
<comment type="caution">
    <text evidence="4">The sequence shown here is derived from an EMBL/GenBank/DDBJ whole genome shotgun (WGS) entry which is preliminary data.</text>
</comment>
<feature type="binding site" evidence="3">
    <location>
        <position position="161"/>
    </location>
    <ligand>
        <name>ATP</name>
        <dbReference type="ChEBI" id="CHEBI:30616"/>
    </ligand>
</feature>
<name>A0ABN0XJ50_9LACT</name>
<sequence length="395" mass="45111">MKACGIVAEYNPFHNGHLYQLKKAKEQSGADVMVAAMSGNFLQRGEPALLDKWSRASTALENGVDIVVEIPVAFSVQPADYFSMGAITILNALMCDTLSFGSESGKGEDFLQAAQLYIENEDVINHHFQSQQRQEYTYARNLTGVLESLFPEFPIDLSQPNNVLGFTYAKEIISQKSKLSIVTVPRKESHYHEQNIHKGKTIASASAIRNALFHKTSDTDDLINVMPVNTLEMLKMKPLVSWDNFFPYLKYQSVIASNTELSDIYLMEKGLDYRIKRLMKDSNNMTEFLTKLKTKQLTWTRLQRICFYILLNQTKEDMNEKLHNIDSIRLLGFTEKGQAYLSQIKQSLSIPLITNINRHTGEELEYDIKAGEVYRLADENRIPSQDYKRKPIKIN</sequence>
<evidence type="ECO:0000313" key="4">
    <source>
        <dbReference type="EMBL" id="GAA0365493.1"/>
    </source>
</evidence>
<comment type="similarity">
    <text evidence="3">Belongs to the TmcAL family.</text>
</comment>
<dbReference type="Gene3D" id="3.40.50.620">
    <property type="entry name" value="HUPs"/>
    <property type="match status" value="1"/>
</dbReference>
<dbReference type="SUPFAM" id="SSF52374">
    <property type="entry name" value="Nucleotidylyl transferase"/>
    <property type="match status" value="1"/>
</dbReference>
<dbReference type="HAMAP" id="MF_01539">
    <property type="entry name" value="TmcAL"/>
    <property type="match status" value="1"/>
</dbReference>
<keyword evidence="3" id="KW-0547">Nucleotide-binding</keyword>
<dbReference type="PANTHER" id="PTHR37825">
    <property type="entry name" value="TRNA(MET) CYTIDINE ACETATE LIGASE"/>
    <property type="match status" value="1"/>
</dbReference>
<keyword evidence="1 3" id="KW-0436">Ligase</keyword>
<keyword evidence="3" id="KW-0067">ATP-binding</keyword>
<dbReference type="InterPro" id="IPR008513">
    <property type="entry name" value="tRNA(Met)_cyd_acetate_ligase"/>
</dbReference>
<keyword evidence="5" id="KW-1185">Reference proteome</keyword>
<dbReference type="InterPro" id="IPR014729">
    <property type="entry name" value="Rossmann-like_a/b/a_fold"/>
</dbReference>